<feature type="transmembrane region" description="Helical" evidence="5">
    <location>
        <begin position="64"/>
        <end position="84"/>
    </location>
</feature>
<keyword evidence="3 5" id="KW-1133">Transmembrane helix</keyword>
<sequence>MPSISVLAIALIFIAAGIGHFVWPEMYVRIMPPYLPAPMTLVYISGFFEILGGVGVLLPGYRVYAGWGLIILLLAVFPANVHMALHPGDFSKIPGWALWARLPLQFVLIAWVYYATCRT</sequence>
<dbReference type="EMBL" id="PDEQ01000002">
    <property type="protein sequence ID" value="PEN14253.1"/>
    <property type="molecule type" value="Genomic_DNA"/>
</dbReference>
<dbReference type="OrthoDB" id="327939at2"/>
<evidence type="ECO:0000313" key="6">
    <source>
        <dbReference type="EMBL" id="PEN14253.1"/>
    </source>
</evidence>
<dbReference type="PANTHER" id="PTHR36974">
    <property type="entry name" value="MEMBRANE PROTEIN-RELATED"/>
    <property type="match status" value="1"/>
</dbReference>
<dbReference type="RefSeq" id="WP_098074433.1">
    <property type="nucleotide sequence ID" value="NZ_PDEQ01000002.1"/>
</dbReference>
<feature type="transmembrane region" description="Helical" evidence="5">
    <location>
        <begin position="6"/>
        <end position="23"/>
    </location>
</feature>
<keyword evidence="2 5" id="KW-0812">Transmembrane</keyword>
<accession>A0A2A8D087</accession>
<dbReference type="GO" id="GO:0016020">
    <property type="term" value="C:membrane"/>
    <property type="evidence" value="ECO:0007669"/>
    <property type="project" value="UniProtKB-SubCell"/>
</dbReference>
<keyword evidence="7" id="KW-1185">Reference proteome</keyword>
<feature type="transmembrane region" description="Helical" evidence="5">
    <location>
        <begin position="35"/>
        <end position="58"/>
    </location>
</feature>
<proteinExistence type="predicted"/>
<evidence type="ECO:0000256" key="3">
    <source>
        <dbReference type="ARBA" id="ARBA00022989"/>
    </source>
</evidence>
<evidence type="ECO:0000313" key="7">
    <source>
        <dbReference type="Proteomes" id="UP000220102"/>
    </source>
</evidence>
<reference evidence="6 7" key="1">
    <citation type="submission" date="2017-10" db="EMBL/GenBank/DDBJ databases">
        <title>Draft genome of Longibacter Salinarum.</title>
        <authorList>
            <person name="Goh K.M."/>
            <person name="Shamsir M.S."/>
            <person name="Lim S.W."/>
        </authorList>
    </citation>
    <scope>NUCLEOTIDE SEQUENCE [LARGE SCALE GENOMIC DNA]</scope>
    <source>
        <strain evidence="6 7">KCTC 52045</strain>
    </source>
</reference>
<comment type="subcellular location">
    <subcellularLocation>
        <location evidence="1">Membrane</location>
        <topology evidence="1">Multi-pass membrane protein</topology>
    </subcellularLocation>
</comment>
<evidence type="ECO:0000256" key="5">
    <source>
        <dbReference type="SAM" id="Phobius"/>
    </source>
</evidence>
<comment type="caution">
    <text evidence="6">The sequence shown here is derived from an EMBL/GenBank/DDBJ whole genome shotgun (WGS) entry which is preliminary data.</text>
</comment>
<dbReference type="Proteomes" id="UP000220102">
    <property type="component" value="Unassembled WGS sequence"/>
</dbReference>
<keyword evidence="4 5" id="KW-0472">Membrane</keyword>
<evidence type="ECO:0000256" key="2">
    <source>
        <dbReference type="ARBA" id="ARBA00022692"/>
    </source>
</evidence>
<dbReference type="InterPro" id="IPR032808">
    <property type="entry name" value="DoxX"/>
</dbReference>
<evidence type="ECO:0000256" key="1">
    <source>
        <dbReference type="ARBA" id="ARBA00004141"/>
    </source>
</evidence>
<evidence type="ECO:0008006" key="8">
    <source>
        <dbReference type="Google" id="ProtNLM"/>
    </source>
</evidence>
<organism evidence="6 7">
    <name type="scientific">Longibacter salinarum</name>
    <dbReference type="NCBI Taxonomy" id="1850348"/>
    <lineage>
        <taxon>Bacteria</taxon>
        <taxon>Pseudomonadati</taxon>
        <taxon>Rhodothermota</taxon>
        <taxon>Rhodothermia</taxon>
        <taxon>Rhodothermales</taxon>
        <taxon>Salisaetaceae</taxon>
        <taxon>Longibacter</taxon>
    </lineage>
</organism>
<name>A0A2A8D087_9BACT</name>
<dbReference type="PANTHER" id="PTHR36974:SF1">
    <property type="entry name" value="DOXX FAMILY MEMBRANE PROTEIN"/>
    <property type="match status" value="1"/>
</dbReference>
<dbReference type="Pfam" id="PF13564">
    <property type="entry name" value="DoxX_2"/>
    <property type="match status" value="1"/>
</dbReference>
<protein>
    <recommendedName>
        <fullName evidence="8">DoxX family protein</fullName>
    </recommendedName>
</protein>
<evidence type="ECO:0000256" key="4">
    <source>
        <dbReference type="ARBA" id="ARBA00023136"/>
    </source>
</evidence>
<feature type="transmembrane region" description="Helical" evidence="5">
    <location>
        <begin position="96"/>
        <end position="114"/>
    </location>
</feature>
<gene>
    <name evidence="6" type="ORF">CRI94_04230</name>
</gene>
<dbReference type="AlphaFoldDB" id="A0A2A8D087"/>